<name>A0A5K3FSC3_MESCO</name>
<dbReference type="WBParaSite" id="MCU_010807-RA">
    <property type="protein sequence ID" value="MCU_010807-RA"/>
    <property type="gene ID" value="MCU_010807"/>
</dbReference>
<organism evidence="2">
    <name type="scientific">Mesocestoides corti</name>
    <name type="common">Flatworm</name>
    <dbReference type="NCBI Taxonomy" id="53468"/>
    <lineage>
        <taxon>Eukaryota</taxon>
        <taxon>Metazoa</taxon>
        <taxon>Spiralia</taxon>
        <taxon>Lophotrochozoa</taxon>
        <taxon>Platyhelminthes</taxon>
        <taxon>Cestoda</taxon>
        <taxon>Eucestoda</taxon>
        <taxon>Cyclophyllidea</taxon>
        <taxon>Mesocestoididae</taxon>
        <taxon>Mesocestoides</taxon>
    </lineage>
</organism>
<proteinExistence type="predicted"/>
<protein>
    <submittedName>
        <fullName evidence="2">Cytosol aminopeptidase</fullName>
    </submittedName>
</protein>
<dbReference type="AlphaFoldDB" id="A0A5K3FSC3"/>
<feature type="region of interest" description="Disordered" evidence="1">
    <location>
        <begin position="1"/>
        <end position="42"/>
    </location>
</feature>
<feature type="compositionally biased region" description="Polar residues" evidence="1">
    <location>
        <begin position="1"/>
        <end position="15"/>
    </location>
</feature>
<feature type="compositionally biased region" description="Acidic residues" evidence="1">
    <location>
        <begin position="29"/>
        <end position="39"/>
    </location>
</feature>
<evidence type="ECO:0000256" key="1">
    <source>
        <dbReference type="SAM" id="MobiDB-lite"/>
    </source>
</evidence>
<evidence type="ECO:0000313" key="2">
    <source>
        <dbReference type="WBParaSite" id="MCU_010807-RA"/>
    </source>
</evidence>
<accession>A0A5K3FSC3</accession>
<sequence length="174" mass="19801">MTTDSRNLTSSVQSDLQKKKMPLIMTYNSDEDEEDDLDEDTRPLSELRLSYAAFPGVDSIDLTCDDSNSSSNSESNELQIISDSRSDQINLPIWVESNSFQRLQRTHSVPSSIEKERVPHSFVVFFYEAVKSGAVPSGLPFGAVWQAMMTQWKKLSCEERKVRCLLNHLVVSWF</sequence>
<reference evidence="2" key="1">
    <citation type="submission" date="2019-11" db="UniProtKB">
        <authorList>
            <consortium name="WormBaseParasite"/>
        </authorList>
    </citation>
    <scope>IDENTIFICATION</scope>
</reference>